<dbReference type="SUPFAM" id="SSF48726">
    <property type="entry name" value="Immunoglobulin"/>
    <property type="match status" value="1"/>
</dbReference>
<evidence type="ECO:0000256" key="3">
    <source>
        <dbReference type="SAM" id="SignalP"/>
    </source>
</evidence>
<dbReference type="Proteomes" id="UP001152320">
    <property type="component" value="Chromosome 12"/>
</dbReference>
<gene>
    <name evidence="5" type="ORF">HOLleu_24659</name>
</gene>
<evidence type="ECO:0000256" key="1">
    <source>
        <dbReference type="SAM" id="MobiDB-lite"/>
    </source>
</evidence>
<protein>
    <recommendedName>
        <fullName evidence="4">Ig-like domain-containing protein</fullName>
    </recommendedName>
</protein>
<keyword evidence="2" id="KW-0472">Membrane</keyword>
<feature type="signal peptide" evidence="3">
    <location>
        <begin position="1"/>
        <end position="19"/>
    </location>
</feature>
<sequence length="516" mass="56755">MSRWLTFVFLISCYCVTFFKVGSPCRGSWFDGTTSDVCGVMGENISLTCKVPLNCTRGFWKYDYTINITWLIPDLYSGDTYLFDFNSSQGVNTLYINNINGSVAGFYTCLCDDHNQKRTTHECYNLSVLQCPISMGINGEKHVFDKCSVKGVLEIVDVTINENITIKCDEKGKKTNCSHIGKPFKFTVNSSYHLCRFWCSSKKECVKSEVFSIILNVMDNTISDTTAMPGTSISTGTTPETITIAIETFSPSFADPSIATTQKPRTKIQNITSTGAQSDPESVTSQSMATQTLKKSTHAGNSNSFTNTNLRRTATVNTNYGNTSPMSASWTTQDLKNGKGILHIIVAFCVILVLAIIILILCVHITFFKTGIRSCNDKEEWVNPIYESADNGAQLPIVIPDGGNPYNTVNSPRQVADFSNAVSTTNNVHQINADLSSTNEIPMVQVESPRNVPVKLLDYTATASNVGSMKLTKPRCKKIEKSPAKTETISLPKADDISPPPSSPHLYEMVNDSVRS</sequence>
<dbReference type="Gene3D" id="2.60.40.10">
    <property type="entry name" value="Immunoglobulins"/>
    <property type="match status" value="1"/>
</dbReference>
<feature type="chain" id="PRO_5040408205" description="Ig-like domain-containing protein" evidence="3">
    <location>
        <begin position="20"/>
        <end position="516"/>
    </location>
</feature>
<dbReference type="InterPro" id="IPR007110">
    <property type="entry name" value="Ig-like_dom"/>
</dbReference>
<evidence type="ECO:0000313" key="5">
    <source>
        <dbReference type="EMBL" id="KAJ8031463.1"/>
    </source>
</evidence>
<reference evidence="5" key="1">
    <citation type="submission" date="2021-10" db="EMBL/GenBank/DDBJ databases">
        <title>Tropical sea cucumber genome reveals ecological adaptation and Cuvierian tubules defense mechanism.</title>
        <authorList>
            <person name="Chen T."/>
        </authorList>
    </citation>
    <scope>NUCLEOTIDE SEQUENCE</scope>
    <source>
        <strain evidence="5">Nanhai2018</strain>
        <tissue evidence="5">Muscle</tissue>
    </source>
</reference>
<organism evidence="5 6">
    <name type="scientific">Holothuria leucospilota</name>
    <name type="common">Black long sea cucumber</name>
    <name type="synonym">Mertensiothuria leucospilota</name>
    <dbReference type="NCBI Taxonomy" id="206669"/>
    <lineage>
        <taxon>Eukaryota</taxon>
        <taxon>Metazoa</taxon>
        <taxon>Echinodermata</taxon>
        <taxon>Eleutherozoa</taxon>
        <taxon>Echinozoa</taxon>
        <taxon>Holothuroidea</taxon>
        <taxon>Aspidochirotacea</taxon>
        <taxon>Aspidochirotida</taxon>
        <taxon>Holothuriidae</taxon>
        <taxon>Holothuria</taxon>
    </lineage>
</organism>
<dbReference type="InterPro" id="IPR036179">
    <property type="entry name" value="Ig-like_dom_sf"/>
</dbReference>
<dbReference type="AlphaFoldDB" id="A0A9Q1BRP4"/>
<feature type="transmembrane region" description="Helical" evidence="2">
    <location>
        <begin position="341"/>
        <end position="368"/>
    </location>
</feature>
<name>A0A9Q1BRP4_HOLLE</name>
<proteinExistence type="predicted"/>
<keyword evidence="6" id="KW-1185">Reference proteome</keyword>
<keyword evidence="2" id="KW-0812">Transmembrane</keyword>
<evidence type="ECO:0000313" key="6">
    <source>
        <dbReference type="Proteomes" id="UP001152320"/>
    </source>
</evidence>
<dbReference type="EMBL" id="JAIZAY010000012">
    <property type="protein sequence ID" value="KAJ8031463.1"/>
    <property type="molecule type" value="Genomic_DNA"/>
</dbReference>
<dbReference type="PROSITE" id="PS50835">
    <property type="entry name" value="IG_LIKE"/>
    <property type="match status" value="1"/>
</dbReference>
<dbReference type="InterPro" id="IPR003599">
    <property type="entry name" value="Ig_sub"/>
</dbReference>
<dbReference type="OrthoDB" id="6157407at2759"/>
<feature type="domain" description="Ig-like" evidence="4">
    <location>
        <begin position="42"/>
        <end position="120"/>
    </location>
</feature>
<dbReference type="InterPro" id="IPR013783">
    <property type="entry name" value="Ig-like_fold"/>
</dbReference>
<accession>A0A9Q1BRP4</accession>
<evidence type="ECO:0000259" key="4">
    <source>
        <dbReference type="PROSITE" id="PS50835"/>
    </source>
</evidence>
<evidence type="ECO:0000256" key="2">
    <source>
        <dbReference type="SAM" id="Phobius"/>
    </source>
</evidence>
<feature type="region of interest" description="Disordered" evidence="1">
    <location>
        <begin position="478"/>
        <end position="516"/>
    </location>
</feature>
<keyword evidence="3" id="KW-0732">Signal</keyword>
<dbReference type="SMART" id="SM00409">
    <property type="entry name" value="IG"/>
    <property type="match status" value="1"/>
</dbReference>
<comment type="caution">
    <text evidence="5">The sequence shown here is derived from an EMBL/GenBank/DDBJ whole genome shotgun (WGS) entry which is preliminary data.</text>
</comment>
<keyword evidence="2" id="KW-1133">Transmembrane helix</keyword>